<organism evidence="1 2">
    <name type="scientific">Trichoderma longibrachiatum ATCC 18648</name>
    <dbReference type="NCBI Taxonomy" id="983965"/>
    <lineage>
        <taxon>Eukaryota</taxon>
        <taxon>Fungi</taxon>
        <taxon>Dikarya</taxon>
        <taxon>Ascomycota</taxon>
        <taxon>Pezizomycotina</taxon>
        <taxon>Sordariomycetes</taxon>
        <taxon>Hypocreomycetidae</taxon>
        <taxon>Hypocreales</taxon>
        <taxon>Hypocreaceae</taxon>
        <taxon>Trichoderma</taxon>
    </lineage>
</organism>
<sequence length="169" mass="18827">MEHLEDSKLFEGQPTLLQLFSFLLSFFPPSPRRPIRTVHDDGFFFSLDMGMHRGGLCMPRDSHEYPGRPTRGPWFWLHIHAAAWVPLTMSTWRHAYLSLCADTLHDNLTYGPSAQQKLDSGGKGPGERPCVNPANVATLVWTQRSLDPGGGHLQTAWQTASALSSGVML</sequence>
<name>A0A2T4BR99_TRILO</name>
<reference evidence="1 2" key="1">
    <citation type="submission" date="2016-07" db="EMBL/GenBank/DDBJ databases">
        <title>Multiple horizontal gene transfer events from other fungi enriched the ability of initially mycotrophic Trichoderma (Ascomycota) to feed on dead plant biomass.</title>
        <authorList>
            <consortium name="DOE Joint Genome Institute"/>
            <person name="Aerts A."/>
            <person name="Atanasova L."/>
            <person name="Chenthamara K."/>
            <person name="Zhang J."/>
            <person name="Grujic M."/>
            <person name="Henrissat B."/>
            <person name="Kuo A."/>
            <person name="Salamov A."/>
            <person name="Lipzen A."/>
            <person name="Labutti K."/>
            <person name="Barry K."/>
            <person name="Miao Y."/>
            <person name="Rahimi M.J."/>
            <person name="Shen Q."/>
            <person name="Grigoriev I.V."/>
            <person name="Kubicek C.P."/>
            <person name="Druzhinina I.S."/>
        </authorList>
    </citation>
    <scope>NUCLEOTIDE SEQUENCE [LARGE SCALE GENOMIC DNA]</scope>
    <source>
        <strain evidence="1 2">ATCC 18648</strain>
    </source>
</reference>
<keyword evidence="2" id="KW-1185">Reference proteome</keyword>
<dbReference type="AlphaFoldDB" id="A0A2T4BR99"/>
<dbReference type="Proteomes" id="UP000240760">
    <property type="component" value="Unassembled WGS sequence"/>
</dbReference>
<evidence type="ECO:0000313" key="1">
    <source>
        <dbReference type="EMBL" id="PTB71829.1"/>
    </source>
</evidence>
<gene>
    <name evidence="1" type="ORF">M440DRAFT_1137916</name>
</gene>
<proteinExistence type="predicted"/>
<evidence type="ECO:0000313" key="2">
    <source>
        <dbReference type="Proteomes" id="UP000240760"/>
    </source>
</evidence>
<accession>A0A2T4BR99</accession>
<protein>
    <submittedName>
        <fullName evidence="1">Uncharacterized protein</fullName>
    </submittedName>
</protein>
<dbReference type="EMBL" id="KZ679145">
    <property type="protein sequence ID" value="PTB71829.1"/>
    <property type="molecule type" value="Genomic_DNA"/>
</dbReference>